<dbReference type="Gene3D" id="3.90.320.10">
    <property type="match status" value="1"/>
</dbReference>
<dbReference type="AlphaFoldDB" id="A0A383CDG3"/>
<evidence type="ECO:0000259" key="1">
    <source>
        <dbReference type="Pfam" id="PF09588"/>
    </source>
</evidence>
<evidence type="ECO:0000313" key="2">
    <source>
        <dbReference type="EMBL" id="SVE30140.1"/>
    </source>
</evidence>
<gene>
    <name evidence="2" type="ORF">METZ01_LOCUS482994</name>
</gene>
<protein>
    <recommendedName>
        <fullName evidence="1">YqaJ viral recombinase domain-containing protein</fullName>
    </recommendedName>
</protein>
<name>A0A383CDG3_9ZZZZ</name>
<feature type="non-terminal residue" evidence="2">
    <location>
        <position position="110"/>
    </location>
</feature>
<organism evidence="2">
    <name type="scientific">marine metagenome</name>
    <dbReference type="NCBI Taxonomy" id="408172"/>
    <lineage>
        <taxon>unclassified sequences</taxon>
        <taxon>metagenomes</taxon>
        <taxon>ecological metagenomes</taxon>
    </lineage>
</organism>
<sequence length="110" mass="12397">MTFADVLDQEMKPEQNQVLRNAAMTGSDAGVVMNVNPYANQTQRIKEKRGEIPPEDLSKKEAVQWGLIHERNVAKQFAERMGLKIQMVSRTVTSKEWPIAHGHIDAKIIG</sequence>
<accession>A0A383CDG3</accession>
<feature type="domain" description="YqaJ viral recombinase" evidence="1">
    <location>
        <begin position="19"/>
        <end position="107"/>
    </location>
</feature>
<dbReference type="SUPFAM" id="SSF52980">
    <property type="entry name" value="Restriction endonuclease-like"/>
    <property type="match status" value="1"/>
</dbReference>
<dbReference type="Pfam" id="PF09588">
    <property type="entry name" value="YqaJ"/>
    <property type="match status" value="1"/>
</dbReference>
<dbReference type="InterPro" id="IPR019080">
    <property type="entry name" value="YqaJ_viral_recombinase"/>
</dbReference>
<dbReference type="EMBL" id="UINC01207861">
    <property type="protein sequence ID" value="SVE30140.1"/>
    <property type="molecule type" value="Genomic_DNA"/>
</dbReference>
<dbReference type="InterPro" id="IPR011335">
    <property type="entry name" value="Restrct_endonuc-II-like"/>
</dbReference>
<dbReference type="InterPro" id="IPR011604">
    <property type="entry name" value="PDDEXK-like_dom_sf"/>
</dbReference>
<reference evidence="2" key="1">
    <citation type="submission" date="2018-05" db="EMBL/GenBank/DDBJ databases">
        <authorList>
            <person name="Lanie J.A."/>
            <person name="Ng W.-L."/>
            <person name="Kazmierczak K.M."/>
            <person name="Andrzejewski T.M."/>
            <person name="Davidsen T.M."/>
            <person name="Wayne K.J."/>
            <person name="Tettelin H."/>
            <person name="Glass J.I."/>
            <person name="Rusch D."/>
            <person name="Podicherti R."/>
            <person name="Tsui H.-C.T."/>
            <person name="Winkler M.E."/>
        </authorList>
    </citation>
    <scope>NUCLEOTIDE SEQUENCE</scope>
</reference>
<proteinExistence type="predicted"/>